<accession>A0A7X9RVP1</accession>
<evidence type="ECO:0000256" key="1">
    <source>
        <dbReference type="SAM" id="SignalP"/>
    </source>
</evidence>
<gene>
    <name evidence="2" type="ORF">HHU12_16340</name>
</gene>
<sequence>MLKFISKLILFISLPLFIISCSSDSEEEIIPGDISFWADSNSGFLGDQAITIVIYDNKNSTEIARGVLNEEANDPQCGGETKFSIFTVQLSPGTYIVQAFEDDSEAGEGAWFNGPFGQEIEVIGGSCRSYRMGDDPFEAQRASNARTKGVKFYGIYEVQ</sequence>
<evidence type="ECO:0008006" key="4">
    <source>
        <dbReference type="Google" id="ProtNLM"/>
    </source>
</evidence>
<feature type="chain" id="PRO_5030820898" description="DUF2141 domain-containing protein" evidence="1">
    <location>
        <begin position="26"/>
        <end position="159"/>
    </location>
</feature>
<comment type="caution">
    <text evidence="2">The sequence shown here is derived from an EMBL/GenBank/DDBJ whole genome shotgun (WGS) entry which is preliminary data.</text>
</comment>
<evidence type="ECO:0000313" key="3">
    <source>
        <dbReference type="Proteomes" id="UP000576082"/>
    </source>
</evidence>
<name>A0A7X9RVP1_9BACT</name>
<dbReference type="PROSITE" id="PS51257">
    <property type="entry name" value="PROKAR_LIPOPROTEIN"/>
    <property type="match status" value="1"/>
</dbReference>
<dbReference type="RefSeq" id="WP_169657819.1">
    <property type="nucleotide sequence ID" value="NZ_JABANE010000043.1"/>
</dbReference>
<dbReference type="EMBL" id="JABANE010000043">
    <property type="protein sequence ID" value="NME69548.1"/>
    <property type="molecule type" value="Genomic_DNA"/>
</dbReference>
<proteinExistence type="predicted"/>
<dbReference type="AlphaFoldDB" id="A0A7X9RVP1"/>
<keyword evidence="3" id="KW-1185">Reference proteome</keyword>
<feature type="signal peptide" evidence="1">
    <location>
        <begin position="1"/>
        <end position="25"/>
    </location>
</feature>
<keyword evidence="1" id="KW-0732">Signal</keyword>
<dbReference type="Proteomes" id="UP000576082">
    <property type="component" value="Unassembled WGS sequence"/>
</dbReference>
<organism evidence="2 3">
    <name type="scientific">Flammeovirga aprica JL-4</name>
    <dbReference type="NCBI Taxonomy" id="694437"/>
    <lineage>
        <taxon>Bacteria</taxon>
        <taxon>Pseudomonadati</taxon>
        <taxon>Bacteroidota</taxon>
        <taxon>Cytophagia</taxon>
        <taxon>Cytophagales</taxon>
        <taxon>Flammeovirgaceae</taxon>
        <taxon>Flammeovirga</taxon>
    </lineage>
</organism>
<evidence type="ECO:0000313" key="2">
    <source>
        <dbReference type="EMBL" id="NME69548.1"/>
    </source>
</evidence>
<reference evidence="2 3" key="1">
    <citation type="submission" date="2020-04" db="EMBL/GenBank/DDBJ databases">
        <title>Flammeovirga sp. SR4, a novel species isolated from seawater.</title>
        <authorList>
            <person name="Wang X."/>
        </authorList>
    </citation>
    <scope>NUCLEOTIDE SEQUENCE [LARGE SCALE GENOMIC DNA]</scope>
    <source>
        <strain evidence="2 3">ATCC 23126</strain>
    </source>
</reference>
<protein>
    <recommendedName>
        <fullName evidence="4">DUF2141 domain-containing protein</fullName>
    </recommendedName>
</protein>